<evidence type="ECO:0000313" key="7">
    <source>
        <dbReference type="Proteomes" id="UP000076077"/>
    </source>
</evidence>
<dbReference type="Pfam" id="PF07729">
    <property type="entry name" value="FCD"/>
    <property type="match status" value="1"/>
</dbReference>
<dbReference type="SUPFAM" id="SSF46785">
    <property type="entry name" value="Winged helix' DNA-binding domain"/>
    <property type="match status" value="1"/>
</dbReference>
<dbReference type="SMART" id="SM00895">
    <property type="entry name" value="FCD"/>
    <property type="match status" value="1"/>
</dbReference>
<keyword evidence="2" id="KW-0238">DNA-binding</keyword>
<dbReference type="InterPro" id="IPR000524">
    <property type="entry name" value="Tscrpt_reg_HTH_GntR"/>
</dbReference>
<protein>
    <submittedName>
        <fullName evidence="6">FadR family transcriptional regulator</fullName>
    </submittedName>
    <submittedName>
        <fullName evidence="5">GntR family transcriptional regulator</fullName>
    </submittedName>
</protein>
<evidence type="ECO:0000256" key="2">
    <source>
        <dbReference type="ARBA" id="ARBA00023125"/>
    </source>
</evidence>
<dbReference type="OrthoDB" id="5450856at2"/>
<dbReference type="SUPFAM" id="SSF48008">
    <property type="entry name" value="GntR ligand-binding domain-like"/>
    <property type="match status" value="1"/>
</dbReference>
<dbReference type="InterPro" id="IPR036388">
    <property type="entry name" value="WH-like_DNA-bd_sf"/>
</dbReference>
<gene>
    <name evidence="5" type="ORF">A3224_01805</name>
    <name evidence="6" type="ORF">OQJ68_01075</name>
</gene>
<reference evidence="5" key="1">
    <citation type="submission" date="2016-03" db="EMBL/GenBank/DDBJ databases">
        <authorList>
            <person name="Ploux O."/>
        </authorList>
    </citation>
    <scope>NUCLEOTIDE SEQUENCE [LARGE SCALE GENOMIC DNA]</scope>
    <source>
        <strain evidence="5">DAU221</strain>
    </source>
</reference>
<dbReference type="Gene3D" id="1.10.10.10">
    <property type="entry name" value="Winged helix-like DNA-binding domain superfamily/Winged helix DNA-binding domain"/>
    <property type="match status" value="1"/>
</dbReference>
<feature type="domain" description="HTH gntR-type" evidence="4">
    <location>
        <begin position="4"/>
        <end position="72"/>
    </location>
</feature>
<organism evidence="5 7">
    <name type="scientific">Microbulbifer thermotolerans</name>
    <dbReference type="NCBI Taxonomy" id="252514"/>
    <lineage>
        <taxon>Bacteria</taxon>
        <taxon>Pseudomonadati</taxon>
        <taxon>Pseudomonadota</taxon>
        <taxon>Gammaproteobacteria</taxon>
        <taxon>Cellvibrionales</taxon>
        <taxon>Microbulbiferaceae</taxon>
        <taxon>Microbulbifer</taxon>
    </lineage>
</organism>
<dbReference type="SMART" id="SM00345">
    <property type="entry name" value="HTH_GNTR"/>
    <property type="match status" value="1"/>
</dbReference>
<name>A0A143HII1_MICTH</name>
<dbReference type="EMBL" id="JAPHQB010000001">
    <property type="protein sequence ID" value="MCX2800373.1"/>
    <property type="molecule type" value="Genomic_DNA"/>
</dbReference>
<dbReference type="Proteomes" id="UP001209730">
    <property type="component" value="Unassembled WGS sequence"/>
</dbReference>
<keyword evidence="7" id="KW-1185">Reference proteome</keyword>
<dbReference type="CDD" id="cd07377">
    <property type="entry name" value="WHTH_GntR"/>
    <property type="match status" value="1"/>
</dbReference>
<reference evidence="6" key="3">
    <citation type="submission" date="2022-11" db="EMBL/GenBank/DDBJ databases">
        <title>Chitin-degrading and fungicidal potential of chitinolytic bacterial strains from marine environment of the Pacific Ocean regions.</title>
        <authorList>
            <person name="Pentekhina I."/>
            <person name="Nedashkovskaya O."/>
            <person name="Seitkalieva A."/>
            <person name="Podvolotskaya A."/>
            <person name="Tekutyeva L."/>
            <person name="Balabanova L."/>
        </authorList>
    </citation>
    <scope>NUCLEOTIDE SEQUENCE</scope>
    <source>
        <strain evidence="6">KMM 6838</strain>
    </source>
</reference>
<dbReference type="InterPro" id="IPR036390">
    <property type="entry name" value="WH_DNA-bd_sf"/>
</dbReference>
<evidence type="ECO:0000256" key="3">
    <source>
        <dbReference type="ARBA" id="ARBA00023163"/>
    </source>
</evidence>
<dbReference type="RefSeq" id="WP_067150705.1">
    <property type="nucleotide sequence ID" value="NZ_CP014864.1"/>
</dbReference>
<dbReference type="InterPro" id="IPR008920">
    <property type="entry name" value="TF_FadR/GntR_C"/>
</dbReference>
<accession>A0A143HII1</accession>
<evidence type="ECO:0000259" key="4">
    <source>
        <dbReference type="PROSITE" id="PS50949"/>
    </source>
</evidence>
<dbReference type="InterPro" id="IPR011711">
    <property type="entry name" value="GntR_C"/>
</dbReference>
<dbReference type="GO" id="GO:0003700">
    <property type="term" value="F:DNA-binding transcription factor activity"/>
    <property type="evidence" value="ECO:0007669"/>
    <property type="project" value="InterPro"/>
</dbReference>
<dbReference type="PANTHER" id="PTHR43537:SF5">
    <property type="entry name" value="UXU OPERON TRANSCRIPTIONAL REGULATOR"/>
    <property type="match status" value="1"/>
</dbReference>
<evidence type="ECO:0000313" key="6">
    <source>
        <dbReference type="EMBL" id="MCX2800373.1"/>
    </source>
</evidence>
<dbReference type="PRINTS" id="PR00035">
    <property type="entry name" value="HTHGNTR"/>
</dbReference>
<dbReference type="EMBL" id="CP014864">
    <property type="protein sequence ID" value="AMX01483.1"/>
    <property type="molecule type" value="Genomic_DNA"/>
</dbReference>
<proteinExistence type="predicted"/>
<dbReference type="Proteomes" id="UP000076077">
    <property type="component" value="Chromosome"/>
</dbReference>
<dbReference type="GeneID" id="76606779"/>
<evidence type="ECO:0000256" key="1">
    <source>
        <dbReference type="ARBA" id="ARBA00023015"/>
    </source>
</evidence>
<dbReference type="PANTHER" id="PTHR43537">
    <property type="entry name" value="TRANSCRIPTIONAL REGULATOR, GNTR FAMILY"/>
    <property type="match status" value="1"/>
</dbReference>
<keyword evidence="1" id="KW-0805">Transcription regulation</keyword>
<dbReference type="Gene3D" id="1.20.120.530">
    <property type="entry name" value="GntR ligand-binding domain-like"/>
    <property type="match status" value="1"/>
</dbReference>
<dbReference type="KEGG" id="mthd:A3224_01805"/>
<dbReference type="AlphaFoldDB" id="A0A143HII1"/>
<dbReference type="Pfam" id="PF00392">
    <property type="entry name" value="GntR"/>
    <property type="match status" value="1"/>
</dbReference>
<reference evidence="7" key="2">
    <citation type="submission" date="2016-03" db="EMBL/GenBank/DDBJ databases">
        <authorList>
            <person name="Lee Y.-S."/>
            <person name="Choi Y.-L."/>
        </authorList>
    </citation>
    <scope>NUCLEOTIDE SEQUENCE [LARGE SCALE GENOMIC DNA]</scope>
    <source>
        <strain evidence="7">DAU221</strain>
    </source>
</reference>
<dbReference type="PROSITE" id="PS50949">
    <property type="entry name" value="HTH_GNTR"/>
    <property type="match status" value="1"/>
</dbReference>
<keyword evidence="3" id="KW-0804">Transcription</keyword>
<dbReference type="STRING" id="252514.A3224_01805"/>
<sequence length="245" mass="27057">MQGSRLYQQVAEKLAAAIAAGDYPPGTRLPAERKLAERFEVSRPTVREAIIALELAGCVEVKGGSGVYVVDAEAGSFKPTDTDIGPFEILQARIMFEGEAAGLAAREMSDKEVAELEQLLQEMIAENATDAKAEVADEKFHLHIARGTHNDAVVSVCEHLWQLRNSSTVSARILEKVRQAGSKPRIEEHRRILEAIKRRDVEGARNAMRDHLQRVVQQLLDATEAEALEAARREVDAARQRFALP</sequence>
<evidence type="ECO:0000313" key="5">
    <source>
        <dbReference type="EMBL" id="AMX01483.1"/>
    </source>
</evidence>
<dbReference type="GO" id="GO:0003677">
    <property type="term" value="F:DNA binding"/>
    <property type="evidence" value="ECO:0007669"/>
    <property type="project" value="UniProtKB-KW"/>
</dbReference>